<dbReference type="InterPro" id="IPR001202">
    <property type="entry name" value="WW_dom"/>
</dbReference>
<dbReference type="SUPFAM" id="SSF51045">
    <property type="entry name" value="WW domain"/>
    <property type="match status" value="1"/>
</dbReference>
<feature type="compositionally biased region" description="Polar residues" evidence="1">
    <location>
        <begin position="643"/>
        <end position="658"/>
    </location>
</feature>
<dbReference type="InterPro" id="IPR036020">
    <property type="entry name" value="WW_dom_sf"/>
</dbReference>
<feature type="compositionally biased region" description="Polar residues" evidence="1">
    <location>
        <begin position="169"/>
        <end position="180"/>
    </location>
</feature>
<dbReference type="VEuPathDB" id="FungiDB:VP01_536g2"/>
<keyword evidence="4" id="KW-1185">Reference proteome</keyword>
<dbReference type="EMBL" id="LAVV01010575">
    <property type="protein sequence ID" value="KNZ48848.1"/>
    <property type="molecule type" value="Genomic_DNA"/>
</dbReference>
<feature type="compositionally biased region" description="Low complexity" evidence="1">
    <location>
        <begin position="980"/>
        <end position="990"/>
    </location>
</feature>
<feature type="compositionally biased region" description="Polar residues" evidence="1">
    <location>
        <begin position="1163"/>
        <end position="1177"/>
    </location>
</feature>
<feature type="region of interest" description="Disordered" evidence="1">
    <location>
        <begin position="554"/>
        <end position="591"/>
    </location>
</feature>
<feature type="region of interest" description="Disordered" evidence="1">
    <location>
        <begin position="626"/>
        <end position="1319"/>
    </location>
</feature>
<dbReference type="PROSITE" id="PS01159">
    <property type="entry name" value="WW_DOMAIN_1"/>
    <property type="match status" value="1"/>
</dbReference>
<feature type="compositionally biased region" description="Basic and acidic residues" evidence="1">
    <location>
        <begin position="282"/>
        <end position="298"/>
    </location>
</feature>
<reference evidence="3 4" key="1">
    <citation type="submission" date="2015-08" db="EMBL/GenBank/DDBJ databases">
        <title>Next Generation Sequencing and Analysis of the Genome of Puccinia sorghi L Schw, the Causal Agent of Maize Common Rust.</title>
        <authorList>
            <person name="Rochi L."/>
            <person name="Burguener G."/>
            <person name="Darino M."/>
            <person name="Turjanski A."/>
            <person name="Kreff E."/>
            <person name="Dieguez M.J."/>
            <person name="Sacco F."/>
        </authorList>
    </citation>
    <scope>NUCLEOTIDE SEQUENCE [LARGE SCALE GENOMIC DNA]</scope>
    <source>
        <strain evidence="3 4">RO10H11247</strain>
    </source>
</reference>
<feature type="compositionally biased region" description="Polar residues" evidence="1">
    <location>
        <begin position="402"/>
        <end position="421"/>
    </location>
</feature>
<feature type="compositionally biased region" description="Low complexity" evidence="1">
    <location>
        <begin position="45"/>
        <end position="60"/>
    </location>
</feature>
<feature type="domain" description="WW" evidence="2">
    <location>
        <begin position="307"/>
        <end position="341"/>
    </location>
</feature>
<feature type="compositionally biased region" description="Basic and acidic residues" evidence="1">
    <location>
        <begin position="196"/>
        <end position="256"/>
    </location>
</feature>
<feature type="compositionally biased region" description="Basic and acidic residues" evidence="1">
    <location>
        <begin position="1253"/>
        <end position="1262"/>
    </location>
</feature>
<name>A0A0L6UK21_9BASI</name>
<gene>
    <name evidence="3" type="ORF">VP01_536g2</name>
</gene>
<comment type="caution">
    <text evidence="3">The sequence shown here is derived from an EMBL/GenBank/DDBJ whole genome shotgun (WGS) entry which is preliminary data.</text>
</comment>
<feature type="compositionally biased region" description="Basic and acidic residues" evidence="1">
    <location>
        <begin position="478"/>
        <end position="489"/>
    </location>
</feature>
<feature type="compositionally biased region" description="Low complexity" evidence="1">
    <location>
        <begin position="1127"/>
        <end position="1146"/>
    </location>
</feature>
<feature type="compositionally biased region" description="Low complexity" evidence="1">
    <location>
        <begin position="783"/>
        <end position="793"/>
    </location>
</feature>
<feature type="region of interest" description="Disordered" evidence="1">
    <location>
        <begin position="137"/>
        <end position="540"/>
    </location>
</feature>
<feature type="compositionally biased region" description="Polar residues" evidence="1">
    <location>
        <begin position="1111"/>
        <end position="1120"/>
    </location>
</feature>
<dbReference type="Pfam" id="PF00397">
    <property type="entry name" value="WW"/>
    <property type="match status" value="1"/>
</dbReference>
<feature type="compositionally biased region" description="Basic residues" evidence="1">
    <location>
        <begin position="577"/>
        <end position="589"/>
    </location>
</feature>
<feature type="compositionally biased region" description="Basic and acidic residues" evidence="1">
    <location>
        <begin position="524"/>
        <end position="540"/>
    </location>
</feature>
<feature type="compositionally biased region" description="Polar residues" evidence="1">
    <location>
        <begin position="1237"/>
        <end position="1252"/>
    </location>
</feature>
<dbReference type="PROSITE" id="PS50020">
    <property type="entry name" value="WW_DOMAIN_2"/>
    <property type="match status" value="1"/>
</dbReference>
<evidence type="ECO:0000313" key="3">
    <source>
        <dbReference type="EMBL" id="KNZ48848.1"/>
    </source>
</evidence>
<dbReference type="CDD" id="cd00201">
    <property type="entry name" value="WW"/>
    <property type="match status" value="1"/>
</dbReference>
<feature type="region of interest" description="Disordered" evidence="1">
    <location>
        <begin position="34"/>
        <end position="118"/>
    </location>
</feature>
<dbReference type="OrthoDB" id="2501302at2759"/>
<sequence>MDPEDVLDFGEDGKRSLSPLSVFFFHDGLDVISLGASDHDGRPVSNRSSSTTVESTSRSIRQPRATSPCHSRHHKSTSNTQPSDRHRHGSVYRTADSTRAPPYERHHRHISRPADRIVPHPDRRLLVEDACRHAERTSITAPIRSRPSLDRPRPGERASYMPPDRLQAISASSRTSNTPNPKADSNRPIASLSTRITDRQDADQKPIPGRRDAAQKPLPSRRDDVQKLNPDRRDTQQKPIPDRRDVDQKPVPDGRDTNQNSMPDRRDQDQKPANPLSPSKPSTEREKFAEAPDAKKPVEPSVDPASTELPEGWISRISKGSKKTYYVNAFTRTSQWNRPTEPASGKPTKTTHKVAKQPAQEIIETPTHQAQRDQPKSNVVDSARDAATVSKSQKAGPDLQAGNHSQPLDNSPLNLRPSSQAAVHDGHQLATPREPLRHHDISKPLVDRYQRPPDLMGSRIAHAPDSDIDGRAIPQERIQPDPREPYSRDHRIHPDRRQEIASAKSHRGRVSAPEPPKAISTGSFHRDTPPHSEISNRDRPRYVVPARYSHESDFLRSVGNHRPRSISPGPRLVPSHRIPKRDRRERRSSKLTSTCFDGVVQQCFSQSLNPDQSLSIIRKAVPLSGANGIPKAPGRSFPDPIGPSQSHEMYINPETSRYNKPPSIPPKLPEPPDYRDNDWRRRTDHPHDRDMSPQDRRPSSWSRQEVCPISPIYSSHRHPLVVRPRSPSPPPRRMPAAMPGVSRAPVQHDLYPAERVRPPPVSSRMSLEHRPIHSPEPSDLMRRSAASRYDAYRPSTSLTSESCGARPHDSRRSDAYYPRDPGPPRSEFSHEEVRRSHVVQHLPILPEPPKTYQDASQPDLYRPPPRPAHAPRVSPRRTEPPKYYPIIDLDEISNKPEPPPGPPTFKNAHVPPQPAYPTVQASRPPLNEQSDRPQDYNGSKLPSFNLRGSPAINTKAAITDMVQKHPTDDGGNTPSHDVSKTPSSSASEPSIDGARRISIDDASRAMMDTPDEPTRGTLGTPTRNDRNRNGRRGRSIEPEDVGDNYPNASSDIVEIPPPQLAKPDADPQKQPVSLAKRLGPVADCSLESNKLSPPAKRSRPNPVDRMEGPDVTNNQAHSPTISPPLPEETSPSKKTVSSTSPPDSSEMIQSQLAVPDRPAKLETMTQTRPPATTSQEKVISLRGRAGRKFENTELAEQQRPQVVGKVVDETIPPPTGNGSLRDRIQDLNFSPVAPAQSRPSTHRVSPNETQPRSADRPPDVHYGHSRAHQGPPPGRHISERISAFRAPSDHSPSSNDNHRSRYAPRQSDSGWSGRKARYS</sequence>
<dbReference type="STRING" id="27349.A0A0L6UK21"/>
<feature type="compositionally biased region" description="Basic and acidic residues" evidence="1">
    <location>
        <begin position="670"/>
        <end position="698"/>
    </location>
</feature>
<dbReference type="Proteomes" id="UP000037035">
    <property type="component" value="Unassembled WGS sequence"/>
</dbReference>
<feature type="compositionally biased region" description="Basic and acidic residues" evidence="1">
    <location>
        <begin position="147"/>
        <end position="156"/>
    </location>
</feature>
<evidence type="ECO:0000313" key="4">
    <source>
        <dbReference type="Proteomes" id="UP000037035"/>
    </source>
</evidence>
<organism evidence="3 4">
    <name type="scientific">Puccinia sorghi</name>
    <dbReference type="NCBI Taxonomy" id="27349"/>
    <lineage>
        <taxon>Eukaryota</taxon>
        <taxon>Fungi</taxon>
        <taxon>Dikarya</taxon>
        <taxon>Basidiomycota</taxon>
        <taxon>Pucciniomycotina</taxon>
        <taxon>Pucciniomycetes</taxon>
        <taxon>Pucciniales</taxon>
        <taxon>Pucciniaceae</taxon>
        <taxon>Puccinia</taxon>
    </lineage>
</organism>
<dbReference type="SMART" id="SM00456">
    <property type="entry name" value="WW"/>
    <property type="match status" value="1"/>
</dbReference>
<feature type="compositionally biased region" description="Basic and acidic residues" evidence="1">
    <location>
        <begin position="434"/>
        <end position="451"/>
    </location>
</feature>
<evidence type="ECO:0000259" key="2">
    <source>
        <dbReference type="PROSITE" id="PS50020"/>
    </source>
</evidence>
<proteinExistence type="predicted"/>
<dbReference type="Gene3D" id="2.20.70.10">
    <property type="match status" value="1"/>
</dbReference>
<accession>A0A0L6UK21</accession>
<protein>
    <recommendedName>
        <fullName evidence="2">WW domain-containing protein</fullName>
    </recommendedName>
</protein>
<evidence type="ECO:0000256" key="1">
    <source>
        <dbReference type="SAM" id="MobiDB-lite"/>
    </source>
</evidence>
<feature type="compositionally biased region" description="Basic and acidic residues" evidence="1">
    <location>
        <begin position="993"/>
        <end position="1003"/>
    </location>
</feature>